<reference evidence="2" key="3">
    <citation type="submission" date="2020-12" db="UniProtKB">
        <authorList>
            <consortium name="EnsemblPlants"/>
        </authorList>
    </citation>
    <scope>IDENTIFICATION</scope>
</reference>
<dbReference type="Proteomes" id="UP000006727">
    <property type="component" value="Chromosome 1"/>
</dbReference>
<organism evidence="1">
    <name type="scientific">Physcomitrium patens</name>
    <name type="common">Spreading-leaved earth moss</name>
    <name type="synonym">Physcomitrella patens</name>
    <dbReference type="NCBI Taxonomy" id="3218"/>
    <lineage>
        <taxon>Eukaryota</taxon>
        <taxon>Viridiplantae</taxon>
        <taxon>Streptophyta</taxon>
        <taxon>Embryophyta</taxon>
        <taxon>Bryophyta</taxon>
        <taxon>Bryophytina</taxon>
        <taxon>Bryopsida</taxon>
        <taxon>Funariidae</taxon>
        <taxon>Funariales</taxon>
        <taxon>Funariaceae</taxon>
        <taxon>Physcomitrium</taxon>
    </lineage>
</organism>
<accession>A9SYY7</accession>
<dbReference type="AlphaFoldDB" id="A9SYY7"/>
<name>A9SYY7_PHYPA</name>
<reference evidence="1 3" key="1">
    <citation type="journal article" date="2008" name="Science">
        <title>The Physcomitrella genome reveals evolutionary insights into the conquest of land by plants.</title>
        <authorList>
            <person name="Rensing S."/>
            <person name="Lang D."/>
            <person name="Zimmer A."/>
            <person name="Terry A."/>
            <person name="Salamov A."/>
            <person name="Shapiro H."/>
            <person name="Nishiyama T."/>
            <person name="Perroud P.-F."/>
            <person name="Lindquist E."/>
            <person name="Kamisugi Y."/>
            <person name="Tanahashi T."/>
            <person name="Sakakibara K."/>
            <person name="Fujita T."/>
            <person name="Oishi K."/>
            <person name="Shin-I T."/>
            <person name="Kuroki Y."/>
            <person name="Toyoda A."/>
            <person name="Suzuki Y."/>
            <person name="Hashimoto A."/>
            <person name="Yamaguchi K."/>
            <person name="Sugano A."/>
            <person name="Kohara Y."/>
            <person name="Fujiyama A."/>
            <person name="Anterola A."/>
            <person name="Aoki S."/>
            <person name="Ashton N."/>
            <person name="Barbazuk W.B."/>
            <person name="Barker E."/>
            <person name="Bennetzen J."/>
            <person name="Bezanilla M."/>
            <person name="Blankenship R."/>
            <person name="Cho S.H."/>
            <person name="Dutcher S."/>
            <person name="Estelle M."/>
            <person name="Fawcett J.A."/>
            <person name="Gundlach H."/>
            <person name="Hanada K."/>
            <person name="Heyl A."/>
            <person name="Hicks K.A."/>
            <person name="Hugh J."/>
            <person name="Lohr M."/>
            <person name="Mayer K."/>
            <person name="Melkozernov A."/>
            <person name="Murata T."/>
            <person name="Nelson D."/>
            <person name="Pils B."/>
            <person name="Prigge M."/>
            <person name="Reiss B."/>
            <person name="Renner T."/>
            <person name="Rombauts S."/>
            <person name="Rushton P."/>
            <person name="Sanderfoot A."/>
            <person name="Schween G."/>
            <person name="Shiu S.-H."/>
            <person name="Stueber K."/>
            <person name="Theodoulou F.L."/>
            <person name="Tu H."/>
            <person name="Van de Peer Y."/>
            <person name="Verrier P.J."/>
            <person name="Waters E."/>
            <person name="Wood A."/>
            <person name="Yang L."/>
            <person name="Cove D."/>
            <person name="Cuming A."/>
            <person name="Hasebe M."/>
            <person name="Lucas S."/>
            <person name="Mishler D.B."/>
            <person name="Reski R."/>
            <person name="Grigoriev I."/>
            <person name="Quatrano R.S."/>
            <person name="Boore J.L."/>
        </authorList>
    </citation>
    <scope>NUCLEOTIDE SEQUENCE [LARGE SCALE GENOMIC DNA]</scope>
    <source>
        <strain evidence="2 3">cv. Gransden 2004</strain>
    </source>
</reference>
<sequence length="126" mass="13962">MAFLLNYVGRTDENACANRGRIYAVLGPNRKTRRVPEPPLPSRISAPKSDVSADGMIPCARNSSIMLGQYCCTTMHELRGKDWGYLSTNAPLKSPSRPSSSACMPIGFSRYNHRKKQSQLPCETLN</sequence>
<keyword evidence="3" id="KW-1185">Reference proteome</keyword>
<reference evidence="1 3" key="2">
    <citation type="journal article" date="2018" name="Plant J.">
        <title>The Physcomitrella patens chromosome-scale assembly reveals moss genome structure and evolution.</title>
        <authorList>
            <person name="Lang D."/>
            <person name="Ullrich K.K."/>
            <person name="Murat F."/>
            <person name="Fuchs J."/>
            <person name="Jenkins J."/>
            <person name="Haas F.B."/>
            <person name="Piednoel M."/>
            <person name="Gundlach H."/>
            <person name="Van Bel M."/>
            <person name="Meyberg R."/>
            <person name="Vives C."/>
            <person name="Morata J."/>
            <person name="Symeonidi A."/>
            <person name="Hiss M."/>
            <person name="Muchero W."/>
            <person name="Kamisugi Y."/>
            <person name="Saleh O."/>
            <person name="Blanc G."/>
            <person name="Decker E.L."/>
            <person name="van Gessel N."/>
            <person name="Grimwood J."/>
            <person name="Hayes R.D."/>
            <person name="Graham S.W."/>
            <person name="Gunter L.E."/>
            <person name="McDaniel S.F."/>
            <person name="Hoernstein S.N.W."/>
            <person name="Larsson A."/>
            <person name="Li F.W."/>
            <person name="Perroud P.F."/>
            <person name="Phillips J."/>
            <person name="Ranjan P."/>
            <person name="Rokshar D.S."/>
            <person name="Rothfels C.J."/>
            <person name="Schneider L."/>
            <person name="Shu S."/>
            <person name="Stevenson D.W."/>
            <person name="Thummler F."/>
            <person name="Tillich M."/>
            <person name="Villarreal Aguilar J.C."/>
            <person name="Widiez T."/>
            <person name="Wong G.K."/>
            <person name="Wymore A."/>
            <person name="Zhang Y."/>
            <person name="Zimmer A.D."/>
            <person name="Quatrano R.S."/>
            <person name="Mayer K.F.X."/>
            <person name="Goodstein D."/>
            <person name="Casacuberta J.M."/>
            <person name="Vandepoele K."/>
            <person name="Reski R."/>
            <person name="Cuming A.C."/>
            <person name="Tuskan G.A."/>
            <person name="Maumus F."/>
            <person name="Salse J."/>
            <person name="Schmutz J."/>
            <person name="Rensing S.A."/>
        </authorList>
    </citation>
    <scope>NUCLEOTIDE SEQUENCE [LARGE SCALE GENOMIC DNA]</scope>
    <source>
        <strain evidence="2 3">cv. Gransden 2004</strain>
    </source>
</reference>
<dbReference type="PaxDb" id="3218-PP1S139_40V6.1"/>
<evidence type="ECO:0000313" key="2">
    <source>
        <dbReference type="EnsemblPlants" id="Pp3c1_10439V3.1"/>
    </source>
</evidence>
<gene>
    <name evidence="2" type="primary">LOC112282193</name>
    <name evidence="1" type="ORF">PHYPA_000477</name>
</gene>
<dbReference type="EMBL" id="ABEU02000001">
    <property type="protein sequence ID" value="PNR62053.1"/>
    <property type="molecule type" value="Genomic_DNA"/>
</dbReference>
<dbReference type="RefSeq" id="XP_024375321.1">
    <property type="nucleotide sequence ID" value="XM_024519553.2"/>
</dbReference>
<dbReference type="GeneID" id="112282193"/>
<protein>
    <submittedName>
        <fullName evidence="1 2">Uncharacterized protein</fullName>
    </submittedName>
</protein>
<evidence type="ECO:0000313" key="1">
    <source>
        <dbReference type="EMBL" id="PNR62053.1"/>
    </source>
</evidence>
<evidence type="ECO:0000313" key="3">
    <source>
        <dbReference type="Proteomes" id="UP000006727"/>
    </source>
</evidence>
<dbReference type="HOGENOM" id="CLU_1985358_0_0_1"/>
<dbReference type="Gramene" id="Pp3c1_10439V3.1">
    <property type="protein sequence ID" value="Pp3c1_10439V3.1"/>
    <property type="gene ID" value="Pp3c1_10439"/>
</dbReference>
<proteinExistence type="predicted"/>
<dbReference type="EnsemblPlants" id="Pp3c1_10439V3.1">
    <property type="protein sequence ID" value="Pp3c1_10439V3.1"/>
    <property type="gene ID" value="Pp3c1_10439"/>
</dbReference>